<reference evidence="14 15" key="1">
    <citation type="submission" date="2024-02" db="EMBL/GenBank/DDBJ databases">
        <authorList>
            <person name="Chen Y."/>
            <person name="Shah S."/>
            <person name="Dougan E. K."/>
            <person name="Thang M."/>
            <person name="Chan C."/>
        </authorList>
    </citation>
    <scope>NUCLEOTIDE SEQUENCE [LARGE SCALE GENOMIC DNA]</scope>
</reference>
<keyword evidence="2" id="KW-0964">Secreted</keyword>
<dbReference type="CDD" id="cd02249">
    <property type="entry name" value="ZZ"/>
    <property type="match status" value="1"/>
</dbReference>
<dbReference type="InterPro" id="IPR011009">
    <property type="entry name" value="Kinase-like_dom_sf"/>
</dbReference>
<keyword evidence="9" id="KW-0862">Zinc</keyword>
<dbReference type="InterPro" id="IPR043145">
    <property type="entry name" value="Znf_ZZ_sf"/>
</dbReference>
<dbReference type="SUPFAM" id="SSF56112">
    <property type="entry name" value="Protein kinase-like (PK-like)"/>
    <property type="match status" value="1"/>
</dbReference>
<evidence type="ECO:0000256" key="11">
    <source>
        <dbReference type="SAM" id="MobiDB-lite"/>
    </source>
</evidence>
<dbReference type="Gene3D" id="3.20.200.10">
    <property type="entry name" value="MHCK/EF2 kinase"/>
    <property type="match status" value="1"/>
</dbReference>
<keyword evidence="15" id="KW-1185">Reference proteome</keyword>
<keyword evidence="3" id="KW-0723">Serine/threonine-protein kinase</keyword>
<evidence type="ECO:0000313" key="15">
    <source>
        <dbReference type="Proteomes" id="UP001642464"/>
    </source>
</evidence>
<proteinExistence type="predicted"/>
<dbReference type="PANTHER" id="PTHR47763">
    <property type="entry name" value="ALPHA-PROTEIN KINASE VWKA"/>
    <property type="match status" value="1"/>
</dbReference>
<dbReference type="CDD" id="cd00198">
    <property type="entry name" value="vWFA"/>
    <property type="match status" value="1"/>
</dbReference>
<dbReference type="SUPFAM" id="SSF53300">
    <property type="entry name" value="vWA-like"/>
    <property type="match status" value="1"/>
</dbReference>
<dbReference type="Pfam" id="PF25106">
    <property type="entry name" value="VWA_4"/>
    <property type="match status" value="1"/>
</dbReference>
<dbReference type="SUPFAM" id="SSF57850">
    <property type="entry name" value="RING/U-box"/>
    <property type="match status" value="1"/>
</dbReference>
<evidence type="ECO:0000256" key="10">
    <source>
        <dbReference type="SAM" id="Coils"/>
    </source>
</evidence>
<evidence type="ECO:0000259" key="12">
    <source>
        <dbReference type="PROSITE" id="PS50106"/>
    </source>
</evidence>
<dbReference type="Gene3D" id="3.40.50.410">
    <property type="entry name" value="von Willebrand factor, type A domain"/>
    <property type="match status" value="1"/>
</dbReference>
<evidence type="ECO:0000313" key="14">
    <source>
        <dbReference type="EMBL" id="CAK9062841.1"/>
    </source>
</evidence>
<protein>
    <submittedName>
        <fullName evidence="14">Alpha-protein kinase 1 (AK1)</fullName>
    </submittedName>
</protein>
<dbReference type="InterPro" id="IPR036034">
    <property type="entry name" value="PDZ_sf"/>
</dbReference>
<name>A0ABP0NH57_9DINO</name>
<dbReference type="Gene3D" id="3.30.200.20">
    <property type="entry name" value="Phosphorylase Kinase, domain 1"/>
    <property type="match status" value="1"/>
</dbReference>
<feature type="domain" description="Alpha-type protein kinase" evidence="13">
    <location>
        <begin position="329"/>
        <end position="546"/>
    </location>
</feature>
<dbReference type="EMBL" id="CAXAMM010028446">
    <property type="protein sequence ID" value="CAK9062841.1"/>
    <property type="molecule type" value="Genomic_DNA"/>
</dbReference>
<dbReference type="InterPro" id="IPR036465">
    <property type="entry name" value="vWFA_dom_sf"/>
</dbReference>
<dbReference type="CDD" id="cd04515">
    <property type="entry name" value="Alpha_kinase"/>
    <property type="match status" value="1"/>
</dbReference>
<sequence length="1253" mass="140263">MADGADLQKVLQQKKEERHRLEQERQWLMQRDSKERKLTSAMALATKRAKRVKTIDLCFVVDLTASMQWWLKTVHEKMDEIIEDNRQYLGELARVRVAFVGYRDYDDKDHPVVHPFTNNIDEIKTFLKRLEANGGGDVSEDVLTGLEEALKLDWSATAKVLYLLSQTPHHGWRFHQLCELNTDAQSLKEVVAASGVQDKAQVERSLPNEFYDLHCEDPRQWTPMDDVLKEFQQRGVQMVILRLGTVTDKMIQVFKQQYSVPGTASLELKVYDARRDAKHFRCIVSSSSANSFSGSASRMGQARAVPQKLLTYVVDDTPVNWEVRDGWCTVEAQLYTYIMNEVDEPPQKTSCPFMAALHPRPFGKGAMRFAFYLVDQGHPDRKYVGKVYQFDDPAFQQKSTYEGDMASQAVAGYLAKEFSVQYVEDPIEFVQAQLLDLGADSDFPFRFMAIEPWIPGRYEKFTSNAGYISKDSDLAQAFTHFTWEFTAGDIMVADIQGGGNTLTDPQIHSQDTDRFGRGNLATKGMDAFFLNHTCNDICHTLKLREHPLQPGPAPEDVVAWPGLDAIPEMATSGQDLKVDWMPLPGSKLSLFLDAVRTDAMVEWLEGSATCTLGGAVVEWQGRWPKIAQVLPDSPAFDAECRADTYLDLVGAQKVEGWSREEVLKLLASDNNMMVFRASNDKIKSMLSEASRESSPARGDLRDMLHFMSDLEDHLEHVLEGLSRRDEAKGFLHDLFAKRLHLHKDFAKHMFLDRLRLDATERLQQPDSSEGWNDELQVPYDSLAGATFAWTQPPRVLSVAAGSPAEGQLSIGDALIAIDEENTERMSRLQILKQLENCRGIEVRVGDATRSEQFERLSGLEVGSMAGRRMTWTDPPSFHDGNLLLEIGGVEVFGKSKQEVLALLKTSDGWARLDLEHVKLGRRLSKLGCQDRLQELKVPVHMDFTCQGCAREPLIGACHTCKDCSVHLCSACYRGRAHAHTPGHSFSVLEYAGADAFDAKPPPKLEDGSAVVVIGTGKKWDGQPGLAMNMAPASSEGHSLWTVLIEGEDEALELEAKHLFLRSEEAQKCQETDLAAPQNQKPEAKPEVLRSQPESTPLPSSKSHIPEPAEPKPRFTLVQPEEMGRGLTRQKSARELRQEMRQEKGQEALDRFQAAPPTARKVPLLCKGKCGTMVETEKADYIKKGQAGVFCELCSQKCIASKKQASCQKCTAGFEYSQFVLDLEGSRSAPNLCNNCRESQEDGWAIVSGPISST</sequence>
<dbReference type="PANTHER" id="PTHR47763:SF4">
    <property type="entry name" value="ALPHA-PROTEIN KINASE VWKA"/>
    <property type="match status" value="1"/>
</dbReference>
<comment type="subcellular location">
    <subcellularLocation>
        <location evidence="1">Secreted</location>
    </subcellularLocation>
</comment>
<evidence type="ECO:0000256" key="1">
    <source>
        <dbReference type="ARBA" id="ARBA00004613"/>
    </source>
</evidence>
<dbReference type="InterPro" id="IPR056861">
    <property type="entry name" value="HMCN1-like_VWA"/>
</dbReference>
<comment type="caution">
    <text evidence="14">The sequence shown here is derived from an EMBL/GenBank/DDBJ whole genome shotgun (WGS) entry which is preliminary data.</text>
</comment>
<evidence type="ECO:0000256" key="9">
    <source>
        <dbReference type="ARBA" id="ARBA00022833"/>
    </source>
</evidence>
<keyword evidence="4" id="KW-0808">Transferase</keyword>
<keyword evidence="6" id="KW-0732">Signal</keyword>
<dbReference type="InterPro" id="IPR052969">
    <property type="entry name" value="Thr-specific_kinase-like"/>
</dbReference>
<evidence type="ECO:0000259" key="13">
    <source>
        <dbReference type="PROSITE" id="PS51158"/>
    </source>
</evidence>
<dbReference type="Pfam" id="PF00595">
    <property type="entry name" value="PDZ"/>
    <property type="match status" value="1"/>
</dbReference>
<dbReference type="Pfam" id="PF02816">
    <property type="entry name" value="Alpha_kinase"/>
    <property type="match status" value="1"/>
</dbReference>
<dbReference type="PROSITE" id="PS50106">
    <property type="entry name" value="PDZ"/>
    <property type="match status" value="1"/>
</dbReference>
<dbReference type="PROSITE" id="PS51158">
    <property type="entry name" value="ALPHA_KINASE"/>
    <property type="match status" value="1"/>
</dbReference>
<feature type="domain" description="PDZ" evidence="12">
    <location>
        <begin position="827"/>
        <end position="918"/>
    </location>
</feature>
<dbReference type="SMART" id="SM00811">
    <property type="entry name" value="Alpha_kinase"/>
    <property type="match status" value="1"/>
</dbReference>
<dbReference type="InterPro" id="IPR001478">
    <property type="entry name" value="PDZ"/>
</dbReference>
<keyword evidence="7" id="KW-0863">Zinc-finger</keyword>
<dbReference type="InterPro" id="IPR004166">
    <property type="entry name" value="a-kinase_dom"/>
</dbReference>
<accession>A0ABP0NH57</accession>
<evidence type="ECO:0000256" key="2">
    <source>
        <dbReference type="ARBA" id="ARBA00022525"/>
    </source>
</evidence>
<feature type="compositionally biased region" description="Basic and acidic residues" evidence="11">
    <location>
        <begin position="1103"/>
        <end position="1112"/>
    </location>
</feature>
<dbReference type="SUPFAM" id="SSF50156">
    <property type="entry name" value="PDZ domain-like"/>
    <property type="match status" value="1"/>
</dbReference>
<feature type="region of interest" description="Disordered" evidence="11">
    <location>
        <begin position="1069"/>
        <end position="1131"/>
    </location>
</feature>
<evidence type="ECO:0000256" key="7">
    <source>
        <dbReference type="ARBA" id="ARBA00022771"/>
    </source>
</evidence>
<dbReference type="Gene3D" id="2.30.42.10">
    <property type="match status" value="1"/>
</dbReference>
<evidence type="ECO:0000256" key="6">
    <source>
        <dbReference type="ARBA" id="ARBA00022729"/>
    </source>
</evidence>
<evidence type="ECO:0000256" key="5">
    <source>
        <dbReference type="ARBA" id="ARBA00022723"/>
    </source>
</evidence>
<evidence type="ECO:0000256" key="3">
    <source>
        <dbReference type="ARBA" id="ARBA00022527"/>
    </source>
</evidence>
<keyword evidence="10" id="KW-0175">Coiled coil</keyword>
<dbReference type="Gene3D" id="3.30.60.90">
    <property type="match status" value="1"/>
</dbReference>
<feature type="compositionally biased region" description="Polar residues" evidence="11">
    <location>
        <begin position="1091"/>
        <end position="1102"/>
    </location>
</feature>
<dbReference type="Proteomes" id="UP001642464">
    <property type="component" value="Unassembled WGS sequence"/>
</dbReference>
<evidence type="ECO:0000256" key="8">
    <source>
        <dbReference type="ARBA" id="ARBA00022777"/>
    </source>
</evidence>
<gene>
    <name evidence="14" type="ORF">SCF082_LOCUS32656</name>
</gene>
<keyword evidence="5" id="KW-0479">Metal-binding</keyword>
<dbReference type="GO" id="GO:0016301">
    <property type="term" value="F:kinase activity"/>
    <property type="evidence" value="ECO:0007669"/>
    <property type="project" value="UniProtKB-KW"/>
</dbReference>
<feature type="coiled-coil region" evidence="10">
    <location>
        <begin position="4"/>
        <end position="31"/>
    </location>
</feature>
<organism evidence="14 15">
    <name type="scientific">Durusdinium trenchii</name>
    <dbReference type="NCBI Taxonomy" id="1381693"/>
    <lineage>
        <taxon>Eukaryota</taxon>
        <taxon>Sar</taxon>
        <taxon>Alveolata</taxon>
        <taxon>Dinophyceae</taxon>
        <taxon>Suessiales</taxon>
        <taxon>Symbiodiniaceae</taxon>
        <taxon>Durusdinium</taxon>
    </lineage>
</organism>
<keyword evidence="8 14" id="KW-0418">Kinase</keyword>
<evidence type="ECO:0000256" key="4">
    <source>
        <dbReference type="ARBA" id="ARBA00022679"/>
    </source>
</evidence>